<dbReference type="Pfam" id="PF13333">
    <property type="entry name" value="rve_2"/>
    <property type="match status" value="1"/>
</dbReference>
<gene>
    <name evidence="3" type="ORF">A3O14_05925</name>
</gene>
<comment type="function">
    <text evidence="1">Involved in the transposition of the insertion sequence.</text>
</comment>
<dbReference type="NCBIfam" id="NF033516">
    <property type="entry name" value="transpos_IS3"/>
    <property type="match status" value="1"/>
</dbReference>
<evidence type="ECO:0000313" key="4">
    <source>
        <dbReference type="Proteomes" id="UP000078520"/>
    </source>
</evidence>
<dbReference type="Pfam" id="PF00665">
    <property type="entry name" value="rve"/>
    <property type="match status" value="1"/>
</dbReference>
<dbReference type="Pfam" id="PF13276">
    <property type="entry name" value="HTH_21"/>
    <property type="match status" value="1"/>
</dbReference>
<dbReference type="EMBL" id="LVKI01000029">
    <property type="protein sequence ID" value="OAQ07442.1"/>
    <property type="molecule type" value="Genomic_DNA"/>
</dbReference>
<dbReference type="Proteomes" id="UP000078520">
    <property type="component" value="Unassembled WGS sequence"/>
</dbReference>
<dbReference type="InterPro" id="IPR050900">
    <property type="entry name" value="Transposase_IS3/IS150/IS904"/>
</dbReference>
<dbReference type="InterPro" id="IPR001584">
    <property type="entry name" value="Integrase_cat-core"/>
</dbReference>
<dbReference type="GO" id="GO:0003676">
    <property type="term" value="F:nucleic acid binding"/>
    <property type="evidence" value="ECO:0007669"/>
    <property type="project" value="InterPro"/>
</dbReference>
<organism evidence="3 4">
    <name type="scientific">Ligilactobacillus aviarius</name>
    <dbReference type="NCBI Taxonomy" id="1606"/>
    <lineage>
        <taxon>Bacteria</taxon>
        <taxon>Bacillati</taxon>
        <taxon>Bacillota</taxon>
        <taxon>Bacilli</taxon>
        <taxon>Lactobacillales</taxon>
        <taxon>Lactobacillaceae</taxon>
        <taxon>Ligilactobacillus</taxon>
    </lineage>
</organism>
<dbReference type="InterPro" id="IPR012337">
    <property type="entry name" value="RNaseH-like_sf"/>
</dbReference>
<evidence type="ECO:0000256" key="1">
    <source>
        <dbReference type="ARBA" id="ARBA00002286"/>
    </source>
</evidence>
<dbReference type="InterPro" id="IPR048020">
    <property type="entry name" value="Transpos_IS3"/>
</dbReference>
<evidence type="ECO:0000259" key="2">
    <source>
        <dbReference type="PROSITE" id="PS50994"/>
    </source>
</evidence>
<dbReference type="GO" id="GO:0015074">
    <property type="term" value="P:DNA integration"/>
    <property type="evidence" value="ECO:0007669"/>
    <property type="project" value="InterPro"/>
</dbReference>
<reference evidence="4" key="1">
    <citation type="submission" date="2016-03" db="EMBL/GenBank/DDBJ databases">
        <authorList>
            <person name="Johnson T.J."/>
            <person name="Youmans B."/>
            <person name="Case K."/>
            <person name="Noll S."/>
        </authorList>
    </citation>
    <scope>NUCLEOTIDE SEQUENCE [LARGE SCALE GENOMIC DNA]</scope>
    <source>
        <strain evidence="4">UMNLAv8</strain>
    </source>
</reference>
<dbReference type="PANTHER" id="PTHR46889">
    <property type="entry name" value="TRANSPOSASE INSF FOR INSERTION SEQUENCE IS3B-RELATED"/>
    <property type="match status" value="1"/>
</dbReference>
<dbReference type="InterPro" id="IPR036397">
    <property type="entry name" value="RNaseH_sf"/>
</dbReference>
<dbReference type="PANTHER" id="PTHR46889:SF4">
    <property type="entry name" value="TRANSPOSASE INSO FOR INSERTION SEQUENCE ELEMENT IS911B-RELATED"/>
    <property type="match status" value="1"/>
</dbReference>
<accession>A0A179CM39</accession>
<sequence length="284" mass="33454">MSYPLKQLLTFFKMPRSTFYYTLSQLNHADKYADLKKDIVKWFKDSHETYGYRRIFLLAQQAGYPYCMETIRRIMHQELGLCPTIYNQRRRKYSSYRGNIGKIAPNLLNQHFDTTEPYRVLHTDITQIRMENGNFGYISAVLDEGSHEILAIQTSSHPDTKLILDTLAQLPTFDNSATSVLIHSDQGWHYQLAYYRNELKQHHLIQSMSRKGNCHDNAPMESFFNLLKRECLKRTEIKNINQLQQKVKNYVGWYNTKRISFKLNGMSPCQYRQKKLATVNTITS</sequence>
<dbReference type="Gene3D" id="3.30.420.10">
    <property type="entry name" value="Ribonuclease H-like superfamily/Ribonuclease H"/>
    <property type="match status" value="1"/>
</dbReference>
<dbReference type="AlphaFoldDB" id="A0A179CM39"/>
<dbReference type="RefSeq" id="WP_081255618.1">
    <property type="nucleotide sequence ID" value="NZ_LVKC01000056.1"/>
</dbReference>
<dbReference type="PROSITE" id="PS50994">
    <property type="entry name" value="INTEGRASE"/>
    <property type="match status" value="1"/>
</dbReference>
<protein>
    <recommendedName>
        <fullName evidence="2">Integrase catalytic domain-containing protein</fullName>
    </recommendedName>
</protein>
<comment type="caution">
    <text evidence="3">The sequence shown here is derived from an EMBL/GenBank/DDBJ whole genome shotgun (WGS) entry which is preliminary data.</text>
</comment>
<name>A0A179CM39_9LACO</name>
<dbReference type="InterPro" id="IPR025948">
    <property type="entry name" value="HTH-like_dom"/>
</dbReference>
<evidence type="ECO:0000313" key="3">
    <source>
        <dbReference type="EMBL" id="OAQ07442.1"/>
    </source>
</evidence>
<proteinExistence type="predicted"/>
<dbReference type="SUPFAM" id="SSF53098">
    <property type="entry name" value="Ribonuclease H-like"/>
    <property type="match status" value="1"/>
</dbReference>
<feature type="domain" description="Integrase catalytic" evidence="2">
    <location>
        <begin position="113"/>
        <end position="276"/>
    </location>
</feature>